<protein>
    <submittedName>
        <fullName evidence="1">Uncharacterized protein</fullName>
    </submittedName>
</protein>
<dbReference type="AlphaFoldDB" id="A0A7J6WDN6"/>
<evidence type="ECO:0000313" key="1">
    <source>
        <dbReference type="EMBL" id="KAF5195093.1"/>
    </source>
</evidence>
<dbReference type="EMBL" id="JABWDY010017851">
    <property type="protein sequence ID" value="KAF5195093.1"/>
    <property type="molecule type" value="Genomic_DNA"/>
</dbReference>
<comment type="caution">
    <text evidence="1">The sequence shown here is derived from an EMBL/GenBank/DDBJ whole genome shotgun (WGS) entry which is preliminary data.</text>
</comment>
<accession>A0A7J6WDN6</accession>
<organism evidence="1 2">
    <name type="scientific">Thalictrum thalictroides</name>
    <name type="common">Rue-anemone</name>
    <name type="synonym">Anemone thalictroides</name>
    <dbReference type="NCBI Taxonomy" id="46969"/>
    <lineage>
        <taxon>Eukaryota</taxon>
        <taxon>Viridiplantae</taxon>
        <taxon>Streptophyta</taxon>
        <taxon>Embryophyta</taxon>
        <taxon>Tracheophyta</taxon>
        <taxon>Spermatophyta</taxon>
        <taxon>Magnoliopsida</taxon>
        <taxon>Ranunculales</taxon>
        <taxon>Ranunculaceae</taxon>
        <taxon>Thalictroideae</taxon>
        <taxon>Thalictrum</taxon>
    </lineage>
</organism>
<proteinExistence type="predicted"/>
<dbReference type="Proteomes" id="UP000554482">
    <property type="component" value="Unassembled WGS sequence"/>
</dbReference>
<sequence length="145" mass="16046">MVNDSVFKNPLVARALNEGIVLEADAAAVQKQSLSELCSHLNSCIAVLNANYQGLRVIAESGAEADLELKQVKDALHQFKSRAFVAEQQVKHKDKELADKDSEITLLKESLAEERAKRVENHNAWKLHCEQLTAQLTAIGTPEEE</sequence>
<reference evidence="1 2" key="1">
    <citation type="submission" date="2020-06" db="EMBL/GenBank/DDBJ databases">
        <title>Transcriptomic and genomic resources for Thalictrum thalictroides and T. hernandezii: Facilitating candidate gene discovery in an emerging model plant lineage.</title>
        <authorList>
            <person name="Arias T."/>
            <person name="Riano-Pachon D.M."/>
            <person name="Di Stilio V.S."/>
        </authorList>
    </citation>
    <scope>NUCLEOTIDE SEQUENCE [LARGE SCALE GENOMIC DNA]</scope>
    <source>
        <strain evidence="2">cv. WT478/WT964</strain>
        <tissue evidence="1">Leaves</tissue>
    </source>
</reference>
<keyword evidence="2" id="KW-1185">Reference proteome</keyword>
<gene>
    <name evidence="1" type="ORF">FRX31_015320</name>
</gene>
<evidence type="ECO:0000313" key="2">
    <source>
        <dbReference type="Proteomes" id="UP000554482"/>
    </source>
</evidence>
<name>A0A7J6WDN6_THATH</name>